<name>A0A2I3EIE6_9MYCO</name>
<evidence type="ECO:0000256" key="4">
    <source>
        <dbReference type="SAM" id="Phobius"/>
    </source>
</evidence>
<dbReference type="OrthoDB" id="3536396at2"/>
<gene>
    <name evidence="5" type="ORF">MHEC_27580</name>
</gene>
<keyword evidence="6" id="KW-1185">Reference proteome</keyword>
<keyword evidence="4" id="KW-0812">Transmembrane</keyword>
<sequence length="224" mass="24205">MRVENDKANDQDHAKVAATEATESEEPRKAGYREKTRDAADTTSDESEDEKHAEALEPAEAKRRINWSRSLAYAVLPGLALLLTVAAGYLKWQNSSMGSSAAARTESVAAAKESAIALLSYRPDTVEKDLGTARDRLTGTFRDSYNQLIHDVVIPGAKQKHISTVATVPAAASVSATSNHAVVLIFVNQTTVVGTDSPTDSISSVRVTLDKINQHWLISEFDPV</sequence>
<evidence type="ECO:0000256" key="1">
    <source>
        <dbReference type="ARBA" id="ARBA00004370"/>
    </source>
</evidence>
<feature type="transmembrane region" description="Helical" evidence="4">
    <location>
        <begin position="71"/>
        <end position="90"/>
    </location>
</feature>
<feature type="region of interest" description="Disordered" evidence="3">
    <location>
        <begin position="1"/>
        <end position="57"/>
    </location>
</feature>
<comment type="subcellular location">
    <subcellularLocation>
        <location evidence="1">Membrane</location>
    </subcellularLocation>
</comment>
<keyword evidence="4" id="KW-1133">Transmembrane helix</keyword>
<evidence type="ECO:0000313" key="6">
    <source>
        <dbReference type="Proteomes" id="UP000595446"/>
    </source>
</evidence>
<dbReference type="GO" id="GO:0016020">
    <property type="term" value="C:membrane"/>
    <property type="evidence" value="ECO:0007669"/>
    <property type="project" value="UniProtKB-SubCell"/>
</dbReference>
<dbReference type="AlphaFoldDB" id="A0A2I3EIE6"/>
<organism evidence="5 6">
    <name type="scientific">Mycobacterium heckeshornense</name>
    <dbReference type="NCBI Taxonomy" id="110505"/>
    <lineage>
        <taxon>Bacteria</taxon>
        <taxon>Bacillati</taxon>
        <taxon>Actinomycetota</taxon>
        <taxon>Actinomycetes</taxon>
        <taxon>Mycobacteriales</taxon>
        <taxon>Mycobacteriaceae</taxon>
        <taxon>Mycobacterium</taxon>
    </lineage>
</organism>
<feature type="compositionally biased region" description="Basic and acidic residues" evidence="3">
    <location>
        <begin position="1"/>
        <end position="15"/>
    </location>
</feature>
<dbReference type="EMBL" id="AP024237">
    <property type="protein sequence ID" value="BCO36325.1"/>
    <property type="molecule type" value="Genomic_DNA"/>
</dbReference>
<dbReference type="RefSeq" id="WP_048893510.1">
    <property type="nucleotide sequence ID" value="NZ_AP024237.1"/>
</dbReference>
<evidence type="ECO:0000256" key="2">
    <source>
        <dbReference type="ARBA" id="ARBA00023136"/>
    </source>
</evidence>
<dbReference type="PANTHER" id="PTHR37042">
    <property type="entry name" value="OUTER MEMBRANE PROTEIN RV1973"/>
    <property type="match status" value="1"/>
</dbReference>
<dbReference type="STRING" id="110505.ACT16_21655"/>
<evidence type="ECO:0000313" key="5">
    <source>
        <dbReference type="EMBL" id="BCO36325.1"/>
    </source>
</evidence>
<accession>A0A2I3EIE6</accession>
<proteinExistence type="predicted"/>
<reference evidence="5 6" key="1">
    <citation type="submission" date="2020-12" db="EMBL/GenBank/DDBJ databases">
        <title>Complete genome sequence of Mycobacterium heckeshornense JCM 15655T, closely related to a pathogenic non-tuberculous mycobacterial species Mycobacterium xenopi.</title>
        <authorList>
            <person name="Yoshida M."/>
            <person name="Fukano H."/>
            <person name="Asakura T."/>
            <person name="Suzuki M."/>
            <person name="Hoshino Y."/>
        </authorList>
    </citation>
    <scope>NUCLEOTIDE SEQUENCE [LARGE SCALE GENOMIC DNA]</scope>
    <source>
        <strain evidence="5 6">JCM 15655</strain>
    </source>
</reference>
<dbReference type="PANTHER" id="PTHR37042:SF4">
    <property type="entry name" value="OUTER MEMBRANE PROTEIN RV1973"/>
    <property type="match status" value="1"/>
</dbReference>
<evidence type="ECO:0000256" key="3">
    <source>
        <dbReference type="SAM" id="MobiDB-lite"/>
    </source>
</evidence>
<protein>
    <submittedName>
        <fullName evidence="5">Uncharacterized protein</fullName>
    </submittedName>
</protein>
<feature type="compositionally biased region" description="Basic and acidic residues" evidence="3">
    <location>
        <begin position="25"/>
        <end position="40"/>
    </location>
</feature>
<keyword evidence="2 4" id="KW-0472">Membrane</keyword>
<dbReference type="Proteomes" id="UP000595446">
    <property type="component" value="Chromosome"/>
</dbReference>